<dbReference type="AlphaFoldDB" id="A0A1I2EZE6"/>
<sequence length="459" mass="52145">MFLKDKVIDFSFRLIFYLFLVLLPGLIKAQNPISPPGIYLADPSARSWNDSILYLYTSTDLSCDFWCSWKHDILSTTDMKIWNVASDVFASDGKNDEVLYNDKLLFAPDCAKKGNNYILYYCQPDNNNALGTALGESAIGPFENGQILNTGEKYSQIDPSVFIDEDSTAYVVWGQGDMKMGILNPDMRTIDTNTIRDKVITVSEHYFHEGAYMTKRNGIYYLVYADESRNKVPSCLGYATSDNPFGPYIYRGVIIDNSGCNPGNWNNHGSIFNFQDQWYVFYHRSTHGCQMFRKSCVEKIQFLSDGSIPEVEMTTQGALPPLDATKIIDAERACSMKGNVRIEKESESNEILSEMKGGDQVVYRYLDFSAGVNRFSLKYRALGRKGTLLLYVEQGGQRRKIAEIKLEESKESAWVEESFKVKKTKGIAELIFEVSGDGSSDFEIDWFRFAEKVPMCHRL</sequence>
<evidence type="ECO:0000256" key="7">
    <source>
        <dbReference type="RuleBase" id="RU361187"/>
    </source>
</evidence>
<keyword evidence="2" id="KW-0624">Polysaccharide degradation</keyword>
<evidence type="ECO:0000256" key="5">
    <source>
        <dbReference type="ARBA" id="ARBA00023295"/>
    </source>
</evidence>
<dbReference type="PANTHER" id="PTHR43772">
    <property type="entry name" value="ENDO-1,4-BETA-XYLANASE"/>
    <property type="match status" value="1"/>
</dbReference>
<keyword evidence="2" id="KW-0858">Xylan degradation</keyword>
<accession>A0A1I2EZE6</accession>
<keyword evidence="3 7" id="KW-0378">Hydrolase</keyword>
<feature type="domain" description="CBM6" evidence="8">
    <location>
        <begin position="330"/>
        <end position="450"/>
    </location>
</feature>
<dbReference type="Proteomes" id="UP000198964">
    <property type="component" value="Unassembled WGS sequence"/>
</dbReference>
<dbReference type="CDD" id="cd04084">
    <property type="entry name" value="CBM6_xylanase-like"/>
    <property type="match status" value="1"/>
</dbReference>
<keyword evidence="5 7" id="KW-0326">Glycosidase</keyword>
<dbReference type="InterPro" id="IPR006710">
    <property type="entry name" value="Glyco_hydro_43"/>
</dbReference>
<dbReference type="EMBL" id="FONW01000002">
    <property type="protein sequence ID" value="SFE97620.1"/>
    <property type="molecule type" value="Genomic_DNA"/>
</dbReference>
<reference evidence="9 10" key="1">
    <citation type="submission" date="2016-10" db="EMBL/GenBank/DDBJ databases">
        <authorList>
            <person name="de Groot N.N."/>
        </authorList>
    </citation>
    <scope>NUCLEOTIDE SEQUENCE [LARGE SCALE GENOMIC DNA]</scope>
    <source>
        <strain evidence="9 10">CGMCC 1.9156</strain>
    </source>
</reference>
<dbReference type="STRING" id="655355.SAMN05216283_102270"/>
<dbReference type="InterPro" id="IPR005084">
    <property type="entry name" value="CBM6"/>
</dbReference>
<organism evidence="9 10">
    <name type="scientific">Sunxiuqinia elliptica</name>
    <dbReference type="NCBI Taxonomy" id="655355"/>
    <lineage>
        <taxon>Bacteria</taxon>
        <taxon>Pseudomonadati</taxon>
        <taxon>Bacteroidota</taxon>
        <taxon>Bacteroidia</taxon>
        <taxon>Marinilabiliales</taxon>
        <taxon>Prolixibacteraceae</taxon>
        <taxon>Sunxiuqinia</taxon>
    </lineage>
</organism>
<dbReference type="Pfam" id="PF04616">
    <property type="entry name" value="Glyco_hydro_43"/>
    <property type="match status" value="1"/>
</dbReference>
<comment type="similarity">
    <text evidence="1 7">Belongs to the glycosyl hydrolase 43 family.</text>
</comment>
<evidence type="ECO:0000256" key="3">
    <source>
        <dbReference type="ARBA" id="ARBA00022801"/>
    </source>
</evidence>
<evidence type="ECO:0000256" key="4">
    <source>
        <dbReference type="ARBA" id="ARBA00023277"/>
    </source>
</evidence>
<dbReference type="Gene3D" id="2.60.120.260">
    <property type="entry name" value="Galactose-binding domain-like"/>
    <property type="match status" value="1"/>
</dbReference>
<dbReference type="SUPFAM" id="SSF75005">
    <property type="entry name" value="Arabinanase/levansucrase/invertase"/>
    <property type="match status" value="1"/>
</dbReference>
<evidence type="ECO:0000259" key="8">
    <source>
        <dbReference type="Pfam" id="PF03422"/>
    </source>
</evidence>
<keyword evidence="4" id="KW-0119">Carbohydrate metabolism</keyword>
<evidence type="ECO:0000256" key="2">
    <source>
        <dbReference type="ARBA" id="ARBA00022651"/>
    </source>
</evidence>
<evidence type="ECO:0000313" key="9">
    <source>
        <dbReference type="EMBL" id="SFE97620.1"/>
    </source>
</evidence>
<gene>
    <name evidence="9" type="ORF">SAMN05216283_102270</name>
</gene>
<proteinExistence type="inferred from homology"/>
<dbReference type="GO" id="GO:0030246">
    <property type="term" value="F:carbohydrate binding"/>
    <property type="evidence" value="ECO:0007669"/>
    <property type="project" value="InterPro"/>
</dbReference>
<name>A0A1I2EZE6_9BACT</name>
<evidence type="ECO:0000256" key="6">
    <source>
        <dbReference type="PIRSR" id="PIRSR606710-2"/>
    </source>
</evidence>
<feature type="site" description="Important for catalytic activity, responsible for pKa modulation of the active site Glu and correct orientation of both the proton donor and substrate" evidence="6">
    <location>
        <position position="158"/>
    </location>
</feature>
<dbReference type="Gene3D" id="2.115.10.20">
    <property type="entry name" value="Glycosyl hydrolase domain, family 43"/>
    <property type="match status" value="1"/>
</dbReference>
<dbReference type="PANTHER" id="PTHR43772:SF2">
    <property type="entry name" value="PUTATIVE (AFU_ORTHOLOGUE AFUA_2G04480)-RELATED"/>
    <property type="match status" value="1"/>
</dbReference>
<dbReference type="GO" id="GO:0004553">
    <property type="term" value="F:hydrolase activity, hydrolyzing O-glycosyl compounds"/>
    <property type="evidence" value="ECO:0007669"/>
    <property type="project" value="InterPro"/>
</dbReference>
<dbReference type="InterPro" id="IPR052176">
    <property type="entry name" value="Glycosyl_Hydrlase_43_Enz"/>
</dbReference>
<evidence type="ECO:0000256" key="1">
    <source>
        <dbReference type="ARBA" id="ARBA00009865"/>
    </source>
</evidence>
<dbReference type="CDD" id="cd18620">
    <property type="entry name" value="GH43_XylA-like"/>
    <property type="match status" value="1"/>
</dbReference>
<protein>
    <submittedName>
        <fullName evidence="9">Carbohydrate binding module (Family 6)</fullName>
    </submittedName>
</protein>
<dbReference type="GO" id="GO:0045493">
    <property type="term" value="P:xylan catabolic process"/>
    <property type="evidence" value="ECO:0007669"/>
    <property type="project" value="UniProtKB-KW"/>
</dbReference>
<dbReference type="InterPro" id="IPR023296">
    <property type="entry name" value="Glyco_hydro_beta-prop_sf"/>
</dbReference>
<dbReference type="SUPFAM" id="SSF49785">
    <property type="entry name" value="Galactose-binding domain-like"/>
    <property type="match status" value="1"/>
</dbReference>
<keyword evidence="10" id="KW-1185">Reference proteome</keyword>
<dbReference type="InterPro" id="IPR008979">
    <property type="entry name" value="Galactose-bd-like_sf"/>
</dbReference>
<evidence type="ECO:0000313" key="10">
    <source>
        <dbReference type="Proteomes" id="UP000198964"/>
    </source>
</evidence>
<dbReference type="Pfam" id="PF03422">
    <property type="entry name" value="CBM_6"/>
    <property type="match status" value="1"/>
</dbReference>